<dbReference type="AlphaFoldDB" id="A0A6J4PMN7"/>
<accession>A0A6J4PMN7</accession>
<dbReference type="InterPro" id="IPR009057">
    <property type="entry name" value="Homeodomain-like_sf"/>
</dbReference>
<name>A0A6J4PMN7_9ACTN</name>
<protein>
    <recommendedName>
        <fullName evidence="2">Mobile element protein</fullName>
    </recommendedName>
</protein>
<gene>
    <name evidence="1" type="ORF">AVDCRST_MAG55-1606</name>
</gene>
<dbReference type="EMBL" id="CADCUZ010000069">
    <property type="protein sequence ID" value="CAA9415042.1"/>
    <property type="molecule type" value="Genomic_DNA"/>
</dbReference>
<dbReference type="SUPFAM" id="SSF46689">
    <property type="entry name" value="Homeodomain-like"/>
    <property type="match status" value="1"/>
</dbReference>
<sequence length="119" mass="13379">MLLLAEEGHGDMAVAKALGVDRSTVWRVRKRFAQGGCDAGLADNSTRGGPRKFDEDRRDRIVELARSDPPEGFESWTLQLLAERLVEQGVVDAISLATVRSILMDDARRRGGRVWRCWR</sequence>
<evidence type="ECO:0000313" key="1">
    <source>
        <dbReference type="EMBL" id="CAA9415042.1"/>
    </source>
</evidence>
<evidence type="ECO:0008006" key="2">
    <source>
        <dbReference type="Google" id="ProtNLM"/>
    </source>
</evidence>
<reference evidence="1" key="1">
    <citation type="submission" date="2020-02" db="EMBL/GenBank/DDBJ databases">
        <authorList>
            <person name="Meier V. D."/>
        </authorList>
    </citation>
    <scope>NUCLEOTIDE SEQUENCE</scope>
    <source>
        <strain evidence="1">AVDCRST_MAG55</strain>
    </source>
</reference>
<dbReference type="Pfam" id="PF13565">
    <property type="entry name" value="HTH_32"/>
    <property type="match status" value="1"/>
</dbReference>
<proteinExistence type="predicted"/>
<organism evidence="1">
    <name type="scientific">uncultured Rubrobacteraceae bacterium</name>
    <dbReference type="NCBI Taxonomy" id="349277"/>
    <lineage>
        <taxon>Bacteria</taxon>
        <taxon>Bacillati</taxon>
        <taxon>Actinomycetota</taxon>
        <taxon>Rubrobacteria</taxon>
        <taxon>Rubrobacterales</taxon>
        <taxon>Rubrobacteraceae</taxon>
        <taxon>environmental samples</taxon>
    </lineage>
</organism>